<reference evidence="3" key="1">
    <citation type="submission" date="2015-08" db="UniProtKB">
        <authorList>
            <consortium name="WormBaseParasite"/>
        </authorList>
    </citation>
    <scope>IDENTIFICATION</scope>
</reference>
<dbReference type="GO" id="GO:0006606">
    <property type="term" value="P:protein import into nucleus"/>
    <property type="evidence" value="ECO:0007669"/>
    <property type="project" value="TreeGrafter"/>
</dbReference>
<accession>A0A0K0E3C3</accession>
<dbReference type="InterPro" id="IPR052304">
    <property type="entry name" value="PTTG1IP"/>
</dbReference>
<dbReference type="Proteomes" id="UP000035681">
    <property type="component" value="Unplaced"/>
</dbReference>
<dbReference type="AlphaFoldDB" id="A0A0K0E3C3"/>
<evidence type="ECO:0000313" key="2">
    <source>
        <dbReference type="Proteomes" id="UP000035681"/>
    </source>
</evidence>
<dbReference type="GO" id="GO:0005737">
    <property type="term" value="C:cytoplasm"/>
    <property type="evidence" value="ECO:0007669"/>
    <property type="project" value="TreeGrafter"/>
</dbReference>
<dbReference type="WBParaSite" id="SSTP_0000399500.1">
    <property type="protein sequence ID" value="SSTP_0000399500.1"/>
    <property type="gene ID" value="SSTP_0000399500"/>
</dbReference>
<feature type="transmembrane region" description="Helical" evidence="1">
    <location>
        <begin position="7"/>
        <end position="26"/>
    </location>
</feature>
<protein>
    <submittedName>
        <fullName evidence="4">PSI domain-containing protein</fullName>
    </submittedName>
</protein>
<dbReference type="STRING" id="6248.A0A0K0E3C3"/>
<keyword evidence="2" id="KW-1185">Reference proteome</keyword>
<dbReference type="PANTHER" id="PTHR15191">
    <property type="entry name" value="PROTEIN CBG20567"/>
    <property type="match status" value="1"/>
</dbReference>
<evidence type="ECO:0000256" key="1">
    <source>
        <dbReference type="SAM" id="Phobius"/>
    </source>
</evidence>
<keyword evidence="1" id="KW-0812">Transmembrane</keyword>
<evidence type="ECO:0000313" key="4">
    <source>
        <dbReference type="WBParaSite" id="TCONS_00005694.p1"/>
    </source>
</evidence>
<keyword evidence="1" id="KW-0472">Membrane</keyword>
<keyword evidence="1" id="KW-1133">Transmembrane helix</keyword>
<dbReference type="PANTHER" id="PTHR15191:SF3">
    <property type="entry name" value="PITUITARY TUMOR-TRANSFORMING GENE PROTEIN-BINDING FACTOR"/>
    <property type="match status" value="1"/>
</dbReference>
<evidence type="ECO:0000313" key="3">
    <source>
        <dbReference type="WBParaSite" id="SSTP_0000399500.1"/>
    </source>
</evidence>
<dbReference type="GO" id="GO:0005634">
    <property type="term" value="C:nucleus"/>
    <property type="evidence" value="ECO:0007669"/>
    <property type="project" value="TreeGrafter"/>
</dbReference>
<feature type="transmembrane region" description="Helical" evidence="1">
    <location>
        <begin position="106"/>
        <end position="133"/>
    </location>
</feature>
<name>A0A0K0E3C3_STRER</name>
<sequence>MRDYQKVFIYFFLIISLIIYHANSYVASDGVEDENEGLTNERIVKSLEKEVNCSIPNGKENTCKNCLNIDKSCLWCQSTKSCQKFDGLYQNCDYEDSRILHCNLPYTAVIIFFIVLGVVVFIICIVIFCCICSRMDRCARWNRNRIYLRDNLKLKIQKDSILKEQEQRKMDRKARIDELRVKYGIQLSSPTFTRMNSFREKKDQSNI</sequence>
<organism evidence="3">
    <name type="scientific">Strongyloides stercoralis</name>
    <name type="common">Threadworm</name>
    <dbReference type="NCBI Taxonomy" id="6248"/>
    <lineage>
        <taxon>Eukaryota</taxon>
        <taxon>Metazoa</taxon>
        <taxon>Ecdysozoa</taxon>
        <taxon>Nematoda</taxon>
        <taxon>Chromadorea</taxon>
        <taxon>Rhabditida</taxon>
        <taxon>Tylenchina</taxon>
        <taxon>Panagrolaimomorpha</taxon>
        <taxon>Strongyloidoidea</taxon>
        <taxon>Strongyloididae</taxon>
        <taxon>Strongyloides</taxon>
    </lineage>
</organism>
<proteinExistence type="predicted"/>
<dbReference type="WBParaSite" id="TCONS_00005694.p1">
    <property type="protein sequence ID" value="TCONS_00005694.p1"/>
    <property type="gene ID" value="XLOC_003944"/>
</dbReference>